<evidence type="ECO:0000313" key="5">
    <source>
        <dbReference type="Proteomes" id="UP000469724"/>
    </source>
</evidence>
<evidence type="ECO:0000259" key="3">
    <source>
        <dbReference type="Pfam" id="PF00857"/>
    </source>
</evidence>
<dbReference type="PANTHER" id="PTHR43540:SF6">
    <property type="entry name" value="ISOCHORISMATASE-LIKE DOMAIN-CONTAINING PROTEIN"/>
    <property type="match status" value="1"/>
</dbReference>
<dbReference type="SUPFAM" id="SSF52499">
    <property type="entry name" value="Isochorismatase-like hydrolases"/>
    <property type="match status" value="1"/>
</dbReference>
<dbReference type="Pfam" id="PF00857">
    <property type="entry name" value="Isochorismatase"/>
    <property type="match status" value="1"/>
</dbReference>
<dbReference type="Proteomes" id="UP000469724">
    <property type="component" value="Unassembled WGS sequence"/>
</dbReference>
<feature type="chain" id="PRO_5029730322" evidence="2">
    <location>
        <begin position="31"/>
        <end position="220"/>
    </location>
</feature>
<name>A0A7K3NKG3_9BACT</name>
<dbReference type="InterPro" id="IPR000868">
    <property type="entry name" value="Isochorismatase-like_dom"/>
</dbReference>
<protein>
    <submittedName>
        <fullName evidence="4">Cysteine hydrolase</fullName>
    </submittedName>
</protein>
<dbReference type="GO" id="GO:0016787">
    <property type="term" value="F:hydrolase activity"/>
    <property type="evidence" value="ECO:0007669"/>
    <property type="project" value="UniProtKB-KW"/>
</dbReference>
<gene>
    <name evidence="4" type="ORF">G3N56_08070</name>
</gene>
<evidence type="ECO:0000256" key="1">
    <source>
        <dbReference type="ARBA" id="ARBA00022801"/>
    </source>
</evidence>
<organism evidence="4 5">
    <name type="scientific">Desulfolutivibrio sulfodismutans</name>
    <dbReference type="NCBI Taxonomy" id="63561"/>
    <lineage>
        <taxon>Bacteria</taxon>
        <taxon>Pseudomonadati</taxon>
        <taxon>Thermodesulfobacteriota</taxon>
        <taxon>Desulfovibrionia</taxon>
        <taxon>Desulfovibrionales</taxon>
        <taxon>Desulfovibrionaceae</taxon>
        <taxon>Desulfolutivibrio</taxon>
    </lineage>
</organism>
<dbReference type="InterPro" id="IPR050272">
    <property type="entry name" value="Isochorismatase-like_hydrls"/>
</dbReference>
<keyword evidence="1 4" id="KW-0378">Hydrolase</keyword>
<keyword evidence="2" id="KW-0732">Signal</keyword>
<feature type="signal peptide" evidence="2">
    <location>
        <begin position="1"/>
        <end position="30"/>
    </location>
</feature>
<reference evidence="4 5" key="1">
    <citation type="submission" date="2020-02" db="EMBL/GenBank/DDBJ databases">
        <title>Comparative genomics of sulfur disproportionating microorganisms.</title>
        <authorList>
            <person name="Ward L.M."/>
            <person name="Bertran E."/>
            <person name="Johnston D.T."/>
        </authorList>
    </citation>
    <scope>NUCLEOTIDE SEQUENCE [LARGE SCALE GENOMIC DNA]</scope>
    <source>
        <strain evidence="4 5">DSM 3696</strain>
    </source>
</reference>
<dbReference type="RefSeq" id="WP_163301749.1">
    <property type="nucleotide sequence ID" value="NZ_JAAGRQ010000025.1"/>
</dbReference>
<dbReference type="InterPro" id="IPR036380">
    <property type="entry name" value="Isochorismatase-like_sf"/>
</dbReference>
<proteinExistence type="predicted"/>
<dbReference type="PANTHER" id="PTHR43540">
    <property type="entry name" value="PEROXYUREIDOACRYLATE/UREIDOACRYLATE AMIDOHYDROLASE-RELATED"/>
    <property type="match status" value="1"/>
</dbReference>
<feature type="domain" description="Isochorismatase-like" evidence="3">
    <location>
        <begin position="62"/>
        <end position="201"/>
    </location>
</feature>
<dbReference type="Gene3D" id="3.40.50.850">
    <property type="entry name" value="Isochorismatase-like"/>
    <property type="match status" value="1"/>
</dbReference>
<accession>A0A7K3NKG3</accession>
<dbReference type="AlphaFoldDB" id="A0A7K3NKG3"/>
<evidence type="ECO:0000313" key="4">
    <source>
        <dbReference type="EMBL" id="NDY56698.1"/>
    </source>
</evidence>
<comment type="caution">
    <text evidence="4">The sequence shown here is derived from an EMBL/GenBank/DDBJ whole genome shotgun (WGS) entry which is preliminary data.</text>
</comment>
<dbReference type="EMBL" id="JAAGRQ010000025">
    <property type="protein sequence ID" value="NDY56698.1"/>
    <property type="molecule type" value="Genomic_DNA"/>
</dbReference>
<keyword evidence="5" id="KW-1185">Reference proteome</keyword>
<sequence>MDGTRPRCSLHPLAMCLAAALVALSMTTHAARAGETVVDLWSGIAPPPAPVLEDASPPKGKTALLILDMQPQTCNAERRPRCLDTVAAVSALAARARAAGVPILYSLTRTGRPEDIFESMGRTSADPVVAASVDKFLGTDLEKALAERGVTTVVVTGTAAHGAVLHTATGAAQRGLSVILPVDGMSAEDPYTEAAALWCLVTGPASRGKTTLTTTARITF</sequence>
<evidence type="ECO:0000256" key="2">
    <source>
        <dbReference type="SAM" id="SignalP"/>
    </source>
</evidence>